<accession>A0A382HBL4</accession>
<keyword evidence="1" id="KW-0812">Transmembrane</keyword>
<keyword evidence="1" id="KW-1133">Transmembrane helix</keyword>
<dbReference type="AlphaFoldDB" id="A0A382HBL4"/>
<feature type="transmembrane region" description="Helical" evidence="1">
    <location>
        <begin position="12"/>
        <end position="28"/>
    </location>
</feature>
<sequence>MIIKNINTSKKITFFLFLTFFFVGIFTFKDYGITI</sequence>
<keyword evidence="1" id="KW-0472">Membrane</keyword>
<evidence type="ECO:0000313" key="2">
    <source>
        <dbReference type="EMBL" id="SVB84728.1"/>
    </source>
</evidence>
<reference evidence="2" key="1">
    <citation type="submission" date="2018-05" db="EMBL/GenBank/DDBJ databases">
        <authorList>
            <person name="Lanie J.A."/>
            <person name="Ng W.-L."/>
            <person name="Kazmierczak K.M."/>
            <person name="Andrzejewski T.M."/>
            <person name="Davidsen T.M."/>
            <person name="Wayne K.J."/>
            <person name="Tettelin H."/>
            <person name="Glass J.I."/>
            <person name="Rusch D."/>
            <person name="Podicherti R."/>
            <person name="Tsui H.-C.T."/>
            <person name="Winkler M.E."/>
        </authorList>
    </citation>
    <scope>NUCLEOTIDE SEQUENCE</scope>
</reference>
<evidence type="ECO:0000256" key="1">
    <source>
        <dbReference type="SAM" id="Phobius"/>
    </source>
</evidence>
<gene>
    <name evidence="2" type="ORF">METZ01_LOCUS237582</name>
</gene>
<organism evidence="2">
    <name type="scientific">marine metagenome</name>
    <dbReference type="NCBI Taxonomy" id="408172"/>
    <lineage>
        <taxon>unclassified sequences</taxon>
        <taxon>metagenomes</taxon>
        <taxon>ecological metagenomes</taxon>
    </lineage>
</organism>
<feature type="non-terminal residue" evidence="2">
    <location>
        <position position="35"/>
    </location>
</feature>
<proteinExistence type="predicted"/>
<name>A0A382HBL4_9ZZZZ</name>
<protein>
    <submittedName>
        <fullName evidence="2">Uncharacterized protein</fullName>
    </submittedName>
</protein>
<dbReference type="EMBL" id="UINC01060329">
    <property type="protein sequence ID" value="SVB84728.1"/>
    <property type="molecule type" value="Genomic_DNA"/>
</dbReference>